<evidence type="ECO:0000259" key="2">
    <source>
        <dbReference type="PROSITE" id="PS51819"/>
    </source>
</evidence>
<dbReference type="Pfam" id="PF00903">
    <property type="entry name" value="Glyoxalase"/>
    <property type="match status" value="1"/>
</dbReference>
<sequence length="149" mass="17218">MKNFYFSVICILFLSFVHAQKNPFDLYKDHDAILVKDVDASANFYGNILGLKEIPNGGLPDHIRWFELGDGVQVHLIESDELPLKNKGVHLAMHTAKLPELMKFLKSHEIHFENWNGEEGITNIRPDGVKQIYFQDPDGYWIEVNDNMF</sequence>
<feature type="chain" id="PRO_5015324243" evidence="1">
    <location>
        <begin position="20"/>
        <end position="149"/>
    </location>
</feature>
<dbReference type="KEGG" id="grs:C7S20_03165"/>
<organism evidence="3 4">
    <name type="scientific">Christiangramia fulva</name>
    <dbReference type="NCBI Taxonomy" id="2126553"/>
    <lineage>
        <taxon>Bacteria</taxon>
        <taxon>Pseudomonadati</taxon>
        <taxon>Bacteroidota</taxon>
        <taxon>Flavobacteriia</taxon>
        <taxon>Flavobacteriales</taxon>
        <taxon>Flavobacteriaceae</taxon>
        <taxon>Christiangramia</taxon>
    </lineage>
</organism>
<dbReference type="RefSeq" id="WP_107014076.1">
    <property type="nucleotide sequence ID" value="NZ_CP028136.1"/>
</dbReference>
<proteinExistence type="predicted"/>
<keyword evidence="1" id="KW-0732">Signal</keyword>
<dbReference type="SUPFAM" id="SSF54593">
    <property type="entry name" value="Glyoxalase/Bleomycin resistance protein/Dihydroxybiphenyl dioxygenase"/>
    <property type="match status" value="1"/>
</dbReference>
<dbReference type="InterPro" id="IPR037523">
    <property type="entry name" value="VOC_core"/>
</dbReference>
<gene>
    <name evidence="3" type="ORF">C7S20_03165</name>
</gene>
<feature type="domain" description="VOC" evidence="2">
    <location>
        <begin position="27"/>
        <end position="147"/>
    </location>
</feature>
<dbReference type="Gene3D" id="3.10.180.10">
    <property type="entry name" value="2,3-Dihydroxybiphenyl 1,2-Dioxygenase, domain 1"/>
    <property type="match status" value="1"/>
</dbReference>
<dbReference type="AlphaFoldDB" id="A0A2R3ZAL2"/>
<evidence type="ECO:0000256" key="1">
    <source>
        <dbReference type="SAM" id="SignalP"/>
    </source>
</evidence>
<dbReference type="InterPro" id="IPR029068">
    <property type="entry name" value="Glyas_Bleomycin-R_OHBP_Dase"/>
</dbReference>
<evidence type="ECO:0000313" key="4">
    <source>
        <dbReference type="Proteomes" id="UP000241507"/>
    </source>
</evidence>
<name>A0A2R3ZAL2_9FLAO</name>
<dbReference type="OrthoDB" id="192739at2"/>
<evidence type="ECO:0000313" key="3">
    <source>
        <dbReference type="EMBL" id="AVR47309.1"/>
    </source>
</evidence>
<accession>A0A2R3ZAL2</accession>
<dbReference type="Proteomes" id="UP000241507">
    <property type="component" value="Chromosome"/>
</dbReference>
<reference evidence="4" key="1">
    <citation type="submission" date="2018-03" db="EMBL/GenBank/DDBJ databases">
        <title>Gramella fulva sp. nov., isolated from a dry surface of tidal flat.</title>
        <authorList>
            <person name="Hwang S.H."/>
            <person name="Hwang W.M."/>
            <person name="Kang K."/>
            <person name="Ahn T.-Y."/>
        </authorList>
    </citation>
    <scope>NUCLEOTIDE SEQUENCE [LARGE SCALE GENOMIC DNA]</scope>
    <source>
        <strain evidence="4">SH35</strain>
    </source>
</reference>
<feature type="signal peptide" evidence="1">
    <location>
        <begin position="1"/>
        <end position="19"/>
    </location>
</feature>
<dbReference type="PROSITE" id="PS51819">
    <property type="entry name" value="VOC"/>
    <property type="match status" value="1"/>
</dbReference>
<dbReference type="InterPro" id="IPR004360">
    <property type="entry name" value="Glyas_Fos-R_dOase_dom"/>
</dbReference>
<dbReference type="EMBL" id="CP028136">
    <property type="protein sequence ID" value="AVR47309.1"/>
    <property type="molecule type" value="Genomic_DNA"/>
</dbReference>
<protein>
    <submittedName>
        <fullName evidence="3">Glyoxalase</fullName>
    </submittedName>
</protein>
<keyword evidence="4" id="KW-1185">Reference proteome</keyword>